<keyword evidence="2" id="KW-0645">Protease</keyword>
<keyword evidence="3" id="KW-0378">Hydrolase</keyword>
<dbReference type="Gene3D" id="3.90.1720.10">
    <property type="entry name" value="endopeptidase domain like (from Nostoc punctiforme)"/>
    <property type="match status" value="1"/>
</dbReference>
<evidence type="ECO:0000313" key="7">
    <source>
        <dbReference type="Proteomes" id="UP001597400"/>
    </source>
</evidence>
<dbReference type="InterPro" id="IPR041382">
    <property type="entry name" value="SH3_16"/>
</dbReference>
<dbReference type="Pfam" id="PF18348">
    <property type="entry name" value="SH3_16"/>
    <property type="match status" value="1"/>
</dbReference>
<dbReference type="InterPro" id="IPR051794">
    <property type="entry name" value="PG_Endopeptidase_C40"/>
</dbReference>
<dbReference type="RefSeq" id="WP_380929545.1">
    <property type="nucleotide sequence ID" value="NZ_JBHUGS010000002.1"/>
</dbReference>
<gene>
    <name evidence="6" type="ORF">ACFSGX_10020</name>
</gene>
<feature type="domain" description="NlpC/P60" evidence="5">
    <location>
        <begin position="188"/>
        <end position="312"/>
    </location>
</feature>
<evidence type="ECO:0000256" key="1">
    <source>
        <dbReference type="ARBA" id="ARBA00007074"/>
    </source>
</evidence>
<dbReference type="PANTHER" id="PTHR47359">
    <property type="entry name" value="PEPTIDOGLYCAN DL-ENDOPEPTIDASE CWLO"/>
    <property type="match status" value="1"/>
</dbReference>
<comment type="similarity">
    <text evidence="1">Belongs to the peptidase C40 family.</text>
</comment>
<evidence type="ECO:0000256" key="3">
    <source>
        <dbReference type="ARBA" id="ARBA00022801"/>
    </source>
</evidence>
<protein>
    <submittedName>
        <fullName evidence="6">C40 family peptidase</fullName>
    </submittedName>
</protein>
<dbReference type="Pfam" id="PF00877">
    <property type="entry name" value="NLPC_P60"/>
    <property type="match status" value="1"/>
</dbReference>
<evidence type="ECO:0000256" key="2">
    <source>
        <dbReference type="ARBA" id="ARBA00022670"/>
    </source>
</evidence>
<evidence type="ECO:0000256" key="4">
    <source>
        <dbReference type="ARBA" id="ARBA00022807"/>
    </source>
</evidence>
<sequence>MKGSTVLSTIRTDPIADSPLRRSADRFRLTGPSRVFDPRITAARRDIADIALADRLFAPHYVLPLPRICGGAATMLHKAPDSGAPAVSQLLPGEPFAVVDMADEWCWGYCVADDYVGYVPTAALVPAGPVTTHIVTALATLVFADADIKTPSPTILPIGSQVAGVIDDQFLALADGGFIPAAHVSPAPAHATDPAAVAGTLVGMPYLWGGRGGGGIDCSGLVQMALAQCGIPAPRDSDQQQAALGEPISTEVALDRGDLIFFRGHVGMMVDATHMVHANAHWMAVTIEPLAAVVARLSVDGADPILSRRRLP</sequence>
<dbReference type="EMBL" id="JBHUGS010000002">
    <property type="protein sequence ID" value="MFD1951100.1"/>
    <property type="molecule type" value="Genomic_DNA"/>
</dbReference>
<dbReference type="InterPro" id="IPR000064">
    <property type="entry name" value="NLP_P60_dom"/>
</dbReference>
<organism evidence="6 7">
    <name type="scientific">Sphingomonas arantia</name>
    <dbReference type="NCBI Taxonomy" id="1460676"/>
    <lineage>
        <taxon>Bacteria</taxon>
        <taxon>Pseudomonadati</taxon>
        <taxon>Pseudomonadota</taxon>
        <taxon>Alphaproteobacteria</taxon>
        <taxon>Sphingomonadales</taxon>
        <taxon>Sphingomonadaceae</taxon>
        <taxon>Sphingomonas</taxon>
    </lineage>
</organism>
<name>A0ABW4TZ64_9SPHN</name>
<dbReference type="SUPFAM" id="SSF54001">
    <property type="entry name" value="Cysteine proteinases"/>
    <property type="match status" value="1"/>
</dbReference>
<accession>A0ABW4TZ64</accession>
<comment type="caution">
    <text evidence="6">The sequence shown here is derived from an EMBL/GenBank/DDBJ whole genome shotgun (WGS) entry which is preliminary data.</text>
</comment>
<keyword evidence="4" id="KW-0788">Thiol protease</keyword>
<dbReference type="InterPro" id="IPR038765">
    <property type="entry name" value="Papain-like_cys_pep_sf"/>
</dbReference>
<evidence type="ECO:0000313" key="6">
    <source>
        <dbReference type="EMBL" id="MFD1951100.1"/>
    </source>
</evidence>
<dbReference type="PROSITE" id="PS51935">
    <property type="entry name" value="NLPC_P60"/>
    <property type="match status" value="1"/>
</dbReference>
<proteinExistence type="inferred from homology"/>
<dbReference type="PANTHER" id="PTHR47359:SF3">
    <property type="entry name" value="NLP_P60 DOMAIN-CONTAINING PROTEIN-RELATED"/>
    <property type="match status" value="1"/>
</dbReference>
<reference evidence="7" key="1">
    <citation type="journal article" date="2019" name="Int. J. Syst. Evol. Microbiol.">
        <title>The Global Catalogue of Microorganisms (GCM) 10K type strain sequencing project: providing services to taxonomists for standard genome sequencing and annotation.</title>
        <authorList>
            <consortium name="The Broad Institute Genomics Platform"/>
            <consortium name="The Broad Institute Genome Sequencing Center for Infectious Disease"/>
            <person name="Wu L."/>
            <person name="Ma J."/>
        </authorList>
    </citation>
    <scope>NUCLEOTIDE SEQUENCE [LARGE SCALE GENOMIC DNA]</scope>
    <source>
        <strain evidence="7">CGMCC 1.12702</strain>
    </source>
</reference>
<dbReference type="Proteomes" id="UP001597400">
    <property type="component" value="Unassembled WGS sequence"/>
</dbReference>
<evidence type="ECO:0000259" key="5">
    <source>
        <dbReference type="PROSITE" id="PS51935"/>
    </source>
</evidence>
<keyword evidence="7" id="KW-1185">Reference proteome</keyword>